<dbReference type="EMBL" id="CP017111">
    <property type="protein sequence ID" value="AOO64596.1"/>
    <property type="molecule type" value="Genomic_DNA"/>
</dbReference>
<dbReference type="Pfam" id="PF01624">
    <property type="entry name" value="MutS_I"/>
    <property type="match status" value="1"/>
</dbReference>
<dbReference type="Gene3D" id="3.40.50.300">
    <property type="entry name" value="P-loop containing nucleotide triphosphate hydrolases"/>
    <property type="match status" value="1"/>
</dbReference>
<dbReference type="STRING" id="1193502.SHALO_0814"/>
<dbReference type="InterPro" id="IPR007695">
    <property type="entry name" value="DNA_mismatch_repair_MutS-lik_N"/>
</dbReference>
<keyword evidence="4" id="KW-0067">ATP-binding</keyword>
<dbReference type="InterPro" id="IPR036187">
    <property type="entry name" value="DNA_mismatch_repair_MutS_sf"/>
</dbReference>
<dbReference type="Gene3D" id="1.10.1420.10">
    <property type="match status" value="2"/>
</dbReference>
<keyword evidence="5" id="KW-0238">DNA-binding</keyword>
<keyword evidence="10" id="KW-1185">Reference proteome</keyword>
<dbReference type="InterPro" id="IPR000432">
    <property type="entry name" value="DNA_mismatch_repair_MutS_C"/>
</dbReference>
<keyword evidence="3" id="KW-0227">DNA damage</keyword>
<dbReference type="InterPro" id="IPR017261">
    <property type="entry name" value="DNA_mismatch_repair_MutS/MSH"/>
</dbReference>
<gene>
    <name evidence="9" type="ORF">SHALO_0814</name>
</gene>
<dbReference type="SMART" id="SM00534">
    <property type="entry name" value="MUTSac"/>
    <property type="match status" value="1"/>
</dbReference>
<dbReference type="RefSeq" id="WP_069477473.1">
    <property type="nucleotide sequence ID" value="NZ_CP017111.1"/>
</dbReference>
<dbReference type="GO" id="GO:0030983">
    <property type="term" value="F:mismatched DNA binding"/>
    <property type="evidence" value="ECO:0007669"/>
    <property type="project" value="InterPro"/>
</dbReference>
<evidence type="ECO:0000256" key="1">
    <source>
        <dbReference type="ARBA" id="ARBA00006271"/>
    </source>
</evidence>
<accession>A0A1D7THZ1</accession>
<dbReference type="AlphaFoldDB" id="A0A1D7THZ1"/>
<evidence type="ECO:0000256" key="3">
    <source>
        <dbReference type="ARBA" id="ARBA00022763"/>
    </source>
</evidence>
<dbReference type="InterPro" id="IPR045076">
    <property type="entry name" value="MutS"/>
</dbReference>
<keyword evidence="2" id="KW-0547">Nucleotide-binding</keyword>
<dbReference type="InterPro" id="IPR007696">
    <property type="entry name" value="DNA_mismatch_repair_MutS_core"/>
</dbReference>
<dbReference type="CDD" id="cd00085">
    <property type="entry name" value="HNHc"/>
    <property type="match status" value="1"/>
</dbReference>
<evidence type="ECO:0000313" key="10">
    <source>
        <dbReference type="Proteomes" id="UP000094609"/>
    </source>
</evidence>
<evidence type="ECO:0000256" key="6">
    <source>
        <dbReference type="ARBA" id="ARBA00023204"/>
    </source>
</evidence>
<evidence type="ECO:0000256" key="5">
    <source>
        <dbReference type="ARBA" id="ARBA00023125"/>
    </source>
</evidence>
<dbReference type="SUPFAM" id="SSF48334">
    <property type="entry name" value="DNA repair protein MutS, domain III"/>
    <property type="match status" value="1"/>
</dbReference>
<dbReference type="Gene3D" id="3.40.1170.10">
    <property type="entry name" value="DNA repair protein MutS, domain I"/>
    <property type="match status" value="1"/>
</dbReference>
<dbReference type="PANTHER" id="PTHR11361">
    <property type="entry name" value="DNA MISMATCH REPAIR PROTEIN MUTS FAMILY MEMBER"/>
    <property type="match status" value="1"/>
</dbReference>
<dbReference type="PATRIC" id="fig|1193502.14.peg.822"/>
<feature type="domain" description="DNA mismatch repair protein MutS core" evidence="7">
    <location>
        <begin position="322"/>
        <end position="652"/>
    </location>
</feature>
<dbReference type="PANTHER" id="PTHR11361:SF34">
    <property type="entry name" value="DNA MISMATCH REPAIR PROTEIN MSH1, MITOCHONDRIAL"/>
    <property type="match status" value="1"/>
</dbReference>
<evidence type="ECO:0000313" key="9">
    <source>
        <dbReference type="EMBL" id="AOO64596.1"/>
    </source>
</evidence>
<dbReference type="GO" id="GO:0005524">
    <property type="term" value="F:ATP binding"/>
    <property type="evidence" value="ECO:0007669"/>
    <property type="project" value="UniProtKB-KW"/>
</dbReference>
<dbReference type="GO" id="GO:0006298">
    <property type="term" value="P:mismatch repair"/>
    <property type="evidence" value="ECO:0007669"/>
    <property type="project" value="InterPro"/>
</dbReference>
<dbReference type="SUPFAM" id="SSF55271">
    <property type="entry name" value="DNA repair protein MutS, domain I"/>
    <property type="match status" value="1"/>
</dbReference>
<dbReference type="SUPFAM" id="SSF53150">
    <property type="entry name" value="DNA repair protein MutS, domain II"/>
    <property type="match status" value="1"/>
</dbReference>
<feature type="domain" description="DNA mismatch repair proteins mutS family" evidence="8">
    <location>
        <begin position="687"/>
        <end position="877"/>
    </location>
</feature>
<dbReference type="Proteomes" id="UP000094609">
    <property type="component" value="Chromosome"/>
</dbReference>
<dbReference type="SMART" id="SM00533">
    <property type="entry name" value="MUTSd"/>
    <property type="match status" value="1"/>
</dbReference>
<sequence>MLENIAQMLCSKERLLTEIYFDLQLFFEAKYGKNTIVFMEIGSFFETYEVNNETHQIGKAKEVSELLNIQLTRKNKSILENSIQNPMLAGIPSVSLDRYLSRLVQAKKYTIVLVRQKGEPPHVKRYISNIISPGTNFDYLIEPSENYLVSLLVDCNHQIYSIGYSAIDVTTGKTIINEVHGTREDKTYALDEIFNLLQTYKTSEIVLTFNTESIDKEWVQNYLEITPSVAHSINKERLKVTYQNELFGRIYAIRSLLSPIEYLDIERYPYASESLAILCDFIIEHDANIIEKMSRPILLGNSRYLYIGNNALEQLDIISKNPSEMTLLNLIDQTSTAIGKRLLKERLLNPICDLKTLNERFDLSAQLISDSKKFEIALKQVYDLERILRRIALKKLHPLELDYLGTSLEAILGILKEAELKKVPTPKELFDESEALLLMLKNTFILDSCAKFRKDQISENLFQKGVFPQIDKIEQSKQERFSALEHIASHIEALFEESNRTTLSIEWLESEGHYIAMSKNRFALIEEKLMQSFITIGEQHYFFKDFSYKHLKNSVKISASLIEEISQEITLSNLQMIALVKQRYDEMLEKIETHYALTLEHLISFVGTLDVALSNAKCAILYNYVRPELLPMQEKNRFIEAIGLRHPLIESREENGIYIPNDLFLGHSAPEITHDHVTLEACRENDVQGILLYGINSSGKSSLMKSLGIAVIMAQAGFFVPCASLRFHLFDKIFTRIISHDNLYKGLSTFTVEMLELKNIFNRATEFSLVLGDEISHGTETESALAIVASSVVKMHTLGSFFVFATHLHQLNNLPLIAELKKVIYLHLGVSYDEENDKLLYNRKLELGSGSSLYGLEFAKSLHMDPTFIKTAYDIRRSLAGELGDVELLKQKKRSKYNKNLYLAKCALCDEYVDEVHHIKAQECADEHGNIDHFHQNHRYNLIPLCAKHHKLVHEGKIVISGFVMGSDGLKLHYEEK</sequence>
<evidence type="ECO:0000256" key="4">
    <source>
        <dbReference type="ARBA" id="ARBA00022840"/>
    </source>
</evidence>
<protein>
    <submittedName>
        <fullName evidence="9">Mismatch repair ATPase</fullName>
    </submittedName>
</protein>
<dbReference type="KEGG" id="shal:SHALO_0814"/>
<dbReference type="InterPro" id="IPR016151">
    <property type="entry name" value="DNA_mismatch_repair_MutS_N"/>
</dbReference>
<name>A0A1D7THZ1_9BACT</name>
<dbReference type="GO" id="GO:0140664">
    <property type="term" value="F:ATP-dependent DNA damage sensor activity"/>
    <property type="evidence" value="ECO:0007669"/>
    <property type="project" value="InterPro"/>
</dbReference>
<dbReference type="InterPro" id="IPR036678">
    <property type="entry name" value="MutS_con_dom_sf"/>
</dbReference>
<proteinExistence type="inferred from homology"/>
<dbReference type="InterPro" id="IPR027417">
    <property type="entry name" value="P-loop_NTPase"/>
</dbReference>
<evidence type="ECO:0000256" key="2">
    <source>
        <dbReference type="ARBA" id="ARBA00022741"/>
    </source>
</evidence>
<keyword evidence="6" id="KW-0234">DNA repair</keyword>
<reference evidence="10" key="1">
    <citation type="submission" date="2016-08" db="EMBL/GenBank/DDBJ databases">
        <title>Complete genome sequence of the organohalide-respiring Epsilonproteobacterium Sulfurospirillum halorespirans.</title>
        <authorList>
            <person name="Goris T."/>
            <person name="Zimmermann J."/>
            <person name="Schenz B."/>
            <person name="Lemos M."/>
            <person name="Hackermueller J."/>
            <person name="Diekert G."/>
        </authorList>
    </citation>
    <scope>NUCLEOTIDE SEQUENCE [LARGE SCALE GENOMIC DNA]</scope>
    <source>
        <strain>DSM 13726</strain>
        <strain evidence="10">PCE-M2</strain>
    </source>
</reference>
<organism evidence="9 10">
    <name type="scientific">Sulfurospirillum halorespirans DSM 13726</name>
    <dbReference type="NCBI Taxonomy" id="1193502"/>
    <lineage>
        <taxon>Bacteria</taxon>
        <taxon>Pseudomonadati</taxon>
        <taxon>Campylobacterota</taxon>
        <taxon>Epsilonproteobacteria</taxon>
        <taxon>Campylobacterales</taxon>
        <taxon>Sulfurospirillaceae</taxon>
        <taxon>Sulfurospirillum</taxon>
    </lineage>
</organism>
<evidence type="ECO:0000259" key="7">
    <source>
        <dbReference type="SMART" id="SM00533"/>
    </source>
</evidence>
<dbReference type="Pfam" id="PF05192">
    <property type="entry name" value="MutS_III"/>
    <property type="match status" value="1"/>
</dbReference>
<dbReference type="InterPro" id="IPR003615">
    <property type="entry name" value="HNH_nuc"/>
</dbReference>
<dbReference type="SUPFAM" id="SSF52540">
    <property type="entry name" value="P-loop containing nucleoside triphosphate hydrolases"/>
    <property type="match status" value="1"/>
</dbReference>
<comment type="similarity">
    <text evidence="1">Belongs to the DNA mismatch repair MutS family.</text>
</comment>
<dbReference type="Pfam" id="PF00488">
    <property type="entry name" value="MutS_V"/>
    <property type="match status" value="1"/>
</dbReference>
<dbReference type="PIRSF" id="PIRSF037677">
    <property type="entry name" value="DNA_mis_repair_Msh6"/>
    <property type="match status" value="1"/>
</dbReference>
<evidence type="ECO:0000259" key="8">
    <source>
        <dbReference type="SMART" id="SM00534"/>
    </source>
</evidence>